<feature type="transmembrane region" description="Helical" evidence="6">
    <location>
        <begin position="1116"/>
        <end position="1139"/>
    </location>
</feature>
<dbReference type="GO" id="GO:0016020">
    <property type="term" value="C:membrane"/>
    <property type="evidence" value="ECO:0007669"/>
    <property type="project" value="UniProtKB-SubCell"/>
</dbReference>
<feature type="region of interest" description="Disordered" evidence="7">
    <location>
        <begin position="436"/>
        <end position="473"/>
    </location>
</feature>
<feature type="region of interest" description="Disordered" evidence="7">
    <location>
        <begin position="94"/>
        <end position="139"/>
    </location>
</feature>
<feature type="transmembrane region" description="Helical" evidence="6">
    <location>
        <begin position="728"/>
        <end position="757"/>
    </location>
</feature>
<dbReference type="RefSeq" id="XP_066911069.1">
    <property type="nucleotide sequence ID" value="XM_067054968.1"/>
</dbReference>
<dbReference type="EnsemblMetazoa" id="CLYHEMT016462.1">
    <property type="protein sequence ID" value="CLYHEMP016462.1"/>
    <property type="gene ID" value="CLYHEMG016462"/>
</dbReference>
<feature type="transmembrane region" description="Helical" evidence="6">
    <location>
        <begin position="629"/>
        <end position="647"/>
    </location>
</feature>
<proteinExistence type="inferred from homology"/>
<name>A0A7M5X2F1_9CNID</name>
<feature type="region of interest" description="Disordered" evidence="7">
    <location>
        <begin position="154"/>
        <end position="186"/>
    </location>
</feature>
<protein>
    <recommendedName>
        <fullName evidence="6">Pecanex-like protein</fullName>
    </recommendedName>
</protein>
<keyword evidence="5 6" id="KW-0472">Membrane</keyword>
<reference evidence="9" key="1">
    <citation type="submission" date="2021-01" db="UniProtKB">
        <authorList>
            <consortium name="EnsemblMetazoa"/>
        </authorList>
    </citation>
    <scope>IDENTIFICATION</scope>
</reference>
<evidence type="ECO:0000256" key="2">
    <source>
        <dbReference type="ARBA" id="ARBA00010170"/>
    </source>
</evidence>
<feature type="domain" description="Pecanex C-terminal" evidence="8">
    <location>
        <begin position="1418"/>
        <end position="1641"/>
    </location>
</feature>
<evidence type="ECO:0000256" key="5">
    <source>
        <dbReference type="ARBA" id="ARBA00023136"/>
    </source>
</evidence>
<dbReference type="GeneID" id="136798361"/>
<feature type="region of interest" description="Disordered" evidence="7">
    <location>
        <begin position="215"/>
        <end position="239"/>
    </location>
</feature>
<feature type="compositionally biased region" description="Polar residues" evidence="7">
    <location>
        <begin position="448"/>
        <end position="471"/>
    </location>
</feature>
<feature type="compositionally biased region" description="Low complexity" evidence="7">
    <location>
        <begin position="288"/>
        <end position="303"/>
    </location>
</feature>
<feature type="transmembrane region" description="Helical" evidence="6">
    <location>
        <begin position="1085"/>
        <end position="1104"/>
    </location>
</feature>
<feature type="transmembrane region" description="Helical" evidence="6">
    <location>
        <begin position="925"/>
        <end position="942"/>
    </location>
</feature>
<feature type="transmembrane region" description="Helical" evidence="6">
    <location>
        <begin position="790"/>
        <end position="809"/>
    </location>
</feature>
<feature type="compositionally biased region" description="Polar residues" evidence="7">
    <location>
        <begin position="226"/>
        <end position="239"/>
    </location>
</feature>
<feature type="transmembrane region" description="Helical" evidence="6">
    <location>
        <begin position="897"/>
        <end position="919"/>
    </location>
</feature>
<feature type="transmembrane region" description="Helical" evidence="6">
    <location>
        <begin position="687"/>
        <end position="708"/>
    </location>
</feature>
<sequence>MGSQTLEILRQGIWASITGGWFFDPHQEIFCNTFHMYLWLALLLIPFVIHLTAETVILPSILYPLTIFLFFIITKLVNHKLHILFDGEELLEDDKNKEGDDSDKDKSSSPNDSASKENNDDSATKIDNETSITSDPTKRRYSVDNLEEIVLNVAKPGKDSTTDNLGQDEDKAASESLTPDKNTPQSELVLSPVVLSPAERAVVVDLHSTKADFKEQDTKNGVTDAKVTQTNTSATDNNSIQDDNLIIANKPMASEFGGGSGNIGTSKIKTANETSSNFKSKKKVYTPDSSWGSSSDCSTISDASDNDENLPNIEPKVKFSPVESSEYKQKNGATGKSESNLSRPSTKKKTTSNRSDKAISLPALESQNTTASTTQATKTFQSDPEKLMSVNKDTINDANDSPGIRVFSDIDVGSLDKTDSLANQRTIVRSGAIRMTGRGTLRTRNRQRTNSGSPATSLLNQENEQSGSGSAETKHLAMTHEDTSTGAVHCFQDEFGQWYTYTFGDDSAQPIAQPSLVDFIQTQIPSTSRRRESNASNSLLNDSTSYLSQLDNDPLRILNDEMTIPTRWRYDFQSQRSNFSGATSTVKVEQPAPKKYYMLPIIRDYSVKVSFDRLALLSLLDRNKNHVQAFLSVVLATLVAFLGYNLLTRDYFYDFWLFVICFIIAKCQFSLLKSVQPDSASPIHGHNSIIVFSRSVYFCVLAVFIIIVDEGAKMTSENQSVTLYGVRLYSHTTLVFARDLLVGLLLAFPVVFLLGLLPQINTFIMHSLEQFDIHIFGGSATTSLSASIYAFFRAILFTLILVPFCYIPLEISSNTNAFRSQHVLFSVFSGLLLALSYQLSRSTSNPEILWRVFERFCCVCCKTPTSGNGVGGNPSELNDPLPDKLLQTVKSRAVHDLITCIIISFLVFAVHLSTAFTTLQPSLSYIIYILTGVVGILTHYLLPQLRKQLPWLFVSSPILKSYEYNLYEWQEHSKIMWFERLYVILSFVEKNVLYPIVYLSAITQHSDQVAQKFGNLAASFIITICAIKLLRSAFTNTSRQHIILIWTVLFFEYDFRGCSETFLVDYFFMSIFVDKTMELYLKFKFILTYTAPWQITWGSAFHAFAQPVSVPHCGMLIVQAIVAAFFSSPLNPFLGSAIFMTSYMRPIKFWEKDYNTKRVDHSNTRLSSHIDSNPGADDNNLNSIFYEHLTRSLQHSLCGDLLLGRWGNFSNGDCFIMASDYLNALVHIIEVGNGYVTFQLRGLEFRGTYCQQREVEAITENVDDDEGCCCCHVGHVQNLLSFNAAFGLRWLAWEVVQSKYILEGYSVSDNTAVTMFQMFDLRKIFITYYVTSIVFYCVRNKKLKTWLADESLMSQLEELQSSTFVDFDTVFRPVTDKDYDLAQGGVTRASFCQNYHEWLVCCNMHRPADQQIEDDGVNSRVVTLCFALSLLGRRLLSTASNNQWNAALKSFLHGLHALFKGDFRVTAAKDEWVFADSDLALLRQVVAPAVRMALKLHQDHFTCVDEFDDNNVLYDTISSHEEQFVICHEGHPSWRQAVLNNRSNLLALRYVIDDGTDDYKIIMLNKRCLNFRVIKVNKECVRGLWAGQLQELIFLRNRNPERGSIQNAKQALRNMINSSCDQPIGYPIYVSPLTTSYCETNSFYNETTVGNLNGSNIKNFFRSCYMAVYNRFAGHCRNGGNPVEIEMSVYVPAEQNVNKAEPSNPSTSMKVPGAARSIRTASYASIPSSSNHSSGNSSTNGESSEIGIFPYFTEGKAVIVDINRITEALDADIQHNVQWPGHLSMLRERTDISAWDGWFPRIGMIADIIHEWKPNHKDKNRLSHLKKSIFLLRIDDYSVPILEDGVNVIGERTAEHLTPFA</sequence>
<feature type="compositionally biased region" description="Polar residues" evidence="7">
    <location>
        <begin position="331"/>
        <end position="344"/>
    </location>
</feature>
<feature type="transmembrane region" description="Helical" evidence="6">
    <location>
        <begin position="1013"/>
        <end position="1030"/>
    </location>
</feature>
<dbReference type="InterPro" id="IPR007735">
    <property type="entry name" value="Pecanex_C"/>
</dbReference>
<evidence type="ECO:0000256" key="4">
    <source>
        <dbReference type="ARBA" id="ARBA00022989"/>
    </source>
</evidence>
<evidence type="ECO:0000256" key="1">
    <source>
        <dbReference type="ARBA" id="ARBA00004141"/>
    </source>
</evidence>
<feature type="compositionally biased region" description="Polar residues" evidence="7">
    <location>
        <begin position="175"/>
        <end position="186"/>
    </location>
</feature>
<accession>A0A7M5X2F1</accession>
<dbReference type="Pfam" id="PF05041">
    <property type="entry name" value="Pecanex_C"/>
    <property type="match status" value="1"/>
</dbReference>
<feature type="transmembrane region" description="Helical" evidence="6">
    <location>
        <begin position="653"/>
        <end position="675"/>
    </location>
</feature>
<keyword evidence="3 6" id="KW-0812">Transmembrane</keyword>
<evidence type="ECO:0000313" key="10">
    <source>
        <dbReference type="Proteomes" id="UP000594262"/>
    </source>
</evidence>
<evidence type="ECO:0000256" key="7">
    <source>
        <dbReference type="SAM" id="MobiDB-lite"/>
    </source>
</evidence>
<evidence type="ECO:0000313" key="9">
    <source>
        <dbReference type="EnsemblMetazoa" id="CLYHEMP016462.1"/>
    </source>
</evidence>
<comment type="subcellular location">
    <subcellularLocation>
        <location evidence="1 6">Membrane</location>
        <topology evidence="1 6">Multi-pass membrane protein</topology>
    </subcellularLocation>
</comment>
<feature type="region of interest" description="Disordered" evidence="7">
    <location>
        <begin position="274"/>
        <end position="383"/>
    </location>
</feature>
<feature type="compositionally biased region" description="Basic and acidic residues" evidence="7">
    <location>
        <begin position="114"/>
        <end position="128"/>
    </location>
</feature>
<organism evidence="9 10">
    <name type="scientific">Clytia hemisphaerica</name>
    <dbReference type="NCBI Taxonomy" id="252671"/>
    <lineage>
        <taxon>Eukaryota</taxon>
        <taxon>Metazoa</taxon>
        <taxon>Cnidaria</taxon>
        <taxon>Hydrozoa</taxon>
        <taxon>Hydroidolina</taxon>
        <taxon>Leptothecata</taxon>
        <taxon>Obeliida</taxon>
        <taxon>Clytiidae</taxon>
        <taxon>Clytia</taxon>
    </lineage>
</organism>
<evidence type="ECO:0000256" key="3">
    <source>
        <dbReference type="ARBA" id="ARBA00022692"/>
    </source>
</evidence>
<dbReference type="OrthoDB" id="10037631at2759"/>
<evidence type="ECO:0000256" key="6">
    <source>
        <dbReference type="RuleBase" id="RU367089"/>
    </source>
</evidence>
<dbReference type="PANTHER" id="PTHR12372:SF7">
    <property type="entry name" value="PROTEIN PECANEX"/>
    <property type="match status" value="1"/>
</dbReference>
<evidence type="ECO:0000259" key="8">
    <source>
        <dbReference type="Pfam" id="PF05041"/>
    </source>
</evidence>
<comment type="similarity">
    <text evidence="2 6">Belongs to the pecanex family.</text>
</comment>
<dbReference type="Proteomes" id="UP000594262">
    <property type="component" value="Unplaced"/>
</dbReference>
<feature type="compositionally biased region" description="Basic and acidic residues" evidence="7">
    <location>
        <begin position="94"/>
        <end position="107"/>
    </location>
</feature>
<keyword evidence="10" id="KW-1185">Reference proteome</keyword>
<feature type="compositionally biased region" description="Low complexity" evidence="7">
    <location>
        <begin position="366"/>
        <end position="382"/>
    </location>
</feature>
<feature type="transmembrane region" description="Helical" evidence="6">
    <location>
        <begin position="55"/>
        <end position="73"/>
    </location>
</feature>
<feature type="transmembrane region" description="Helical" evidence="6">
    <location>
        <begin position="29"/>
        <end position="49"/>
    </location>
</feature>
<dbReference type="InterPro" id="IPR039797">
    <property type="entry name" value="Pecanex"/>
</dbReference>
<feature type="transmembrane region" description="Helical" evidence="6">
    <location>
        <begin position="981"/>
        <end position="1001"/>
    </location>
</feature>
<dbReference type="PANTHER" id="PTHR12372">
    <property type="entry name" value="PECANEX"/>
    <property type="match status" value="1"/>
</dbReference>
<keyword evidence="4 6" id="KW-1133">Transmembrane helix</keyword>